<sequence>MMSVAKQPSNQGLIVAMTTWQGYHHGENGDERRKGGFRDERKRERWGDIDRVLPLRGVDNVRPTACR</sequence>
<accession>A0AAV9QUV5</accession>
<dbReference type="Proteomes" id="UP001311232">
    <property type="component" value="Unassembled WGS sequence"/>
</dbReference>
<protein>
    <submittedName>
        <fullName evidence="1">Uncharacterized protein</fullName>
    </submittedName>
</protein>
<evidence type="ECO:0000313" key="1">
    <source>
        <dbReference type="EMBL" id="KAK5600678.1"/>
    </source>
</evidence>
<organism evidence="1 2">
    <name type="scientific">Crenichthys baileyi</name>
    <name type="common">White River springfish</name>
    <dbReference type="NCBI Taxonomy" id="28760"/>
    <lineage>
        <taxon>Eukaryota</taxon>
        <taxon>Metazoa</taxon>
        <taxon>Chordata</taxon>
        <taxon>Craniata</taxon>
        <taxon>Vertebrata</taxon>
        <taxon>Euteleostomi</taxon>
        <taxon>Actinopterygii</taxon>
        <taxon>Neopterygii</taxon>
        <taxon>Teleostei</taxon>
        <taxon>Neoteleostei</taxon>
        <taxon>Acanthomorphata</taxon>
        <taxon>Ovalentaria</taxon>
        <taxon>Atherinomorphae</taxon>
        <taxon>Cyprinodontiformes</taxon>
        <taxon>Goodeidae</taxon>
        <taxon>Crenichthys</taxon>
    </lineage>
</organism>
<reference evidence="1 2" key="1">
    <citation type="submission" date="2021-06" db="EMBL/GenBank/DDBJ databases">
        <authorList>
            <person name="Palmer J.M."/>
        </authorList>
    </citation>
    <scope>NUCLEOTIDE SEQUENCE [LARGE SCALE GENOMIC DNA]</scope>
    <source>
        <strain evidence="1 2">MEX-2019</strain>
        <tissue evidence="1">Muscle</tissue>
    </source>
</reference>
<gene>
    <name evidence="1" type="ORF">CRENBAI_012815</name>
</gene>
<keyword evidence="2" id="KW-1185">Reference proteome</keyword>
<evidence type="ECO:0000313" key="2">
    <source>
        <dbReference type="Proteomes" id="UP001311232"/>
    </source>
</evidence>
<dbReference type="EMBL" id="JAHHUM010002839">
    <property type="protein sequence ID" value="KAK5600678.1"/>
    <property type="molecule type" value="Genomic_DNA"/>
</dbReference>
<comment type="caution">
    <text evidence="1">The sequence shown here is derived from an EMBL/GenBank/DDBJ whole genome shotgun (WGS) entry which is preliminary data.</text>
</comment>
<name>A0AAV9QUV5_9TELE</name>
<dbReference type="AlphaFoldDB" id="A0AAV9QUV5"/>
<proteinExistence type="predicted"/>